<dbReference type="AlphaFoldDB" id="A0A310SC74"/>
<name>A0A310SC74_9HYME</name>
<reference evidence="2 3" key="1">
    <citation type="submission" date="2015-07" db="EMBL/GenBank/DDBJ databases">
        <title>The genome of Eufriesea mexicana.</title>
        <authorList>
            <person name="Pan H."/>
            <person name="Kapheim K."/>
        </authorList>
    </citation>
    <scope>NUCLEOTIDE SEQUENCE [LARGE SCALE GENOMIC DNA]</scope>
    <source>
        <strain evidence="2">0111107269</strain>
        <tissue evidence="2">Whole body</tissue>
    </source>
</reference>
<gene>
    <name evidence="2" type="ORF">WN48_07766</name>
</gene>
<dbReference type="Proteomes" id="UP000250275">
    <property type="component" value="Unassembled WGS sequence"/>
</dbReference>
<feature type="region of interest" description="Disordered" evidence="1">
    <location>
        <begin position="54"/>
        <end position="78"/>
    </location>
</feature>
<proteinExistence type="predicted"/>
<accession>A0A310SC74</accession>
<keyword evidence="3" id="KW-1185">Reference proteome</keyword>
<evidence type="ECO:0000313" key="2">
    <source>
        <dbReference type="EMBL" id="OAD54468.1"/>
    </source>
</evidence>
<organism evidence="2 3">
    <name type="scientific">Eufriesea mexicana</name>
    <dbReference type="NCBI Taxonomy" id="516756"/>
    <lineage>
        <taxon>Eukaryota</taxon>
        <taxon>Metazoa</taxon>
        <taxon>Ecdysozoa</taxon>
        <taxon>Arthropoda</taxon>
        <taxon>Hexapoda</taxon>
        <taxon>Insecta</taxon>
        <taxon>Pterygota</taxon>
        <taxon>Neoptera</taxon>
        <taxon>Endopterygota</taxon>
        <taxon>Hymenoptera</taxon>
        <taxon>Apocrita</taxon>
        <taxon>Aculeata</taxon>
        <taxon>Apoidea</taxon>
        <taxon>Anthophila</taxon>
        <taxon>Apidae</taxon>
        <taxon>Eufriesea</taxon>
    </lineage>
</organism>
<feature type="compositionally biased region" description="Basic and acidic residues" evidence="1">
    <location>
        <begin position="54"/>
        <end position="66"/>
    </location>
</feature>
<dbReference type="EMBL" id="KQ764626">
    <property type="protein sequence ID" value="OAD54468.1"/>
    <property type="molecule type" value="Genomic_DNA"/>
</dbReference>
<feature type="region of interest" description="Disordered" evidence="1">
    <location>
        <begin position="1"/>
        <end position="20"/>
    </location>
</feature>
<sequence length="224" mass="25130">MNRLPDELEALPLDGDNPVSPGTVSLDPCCRPNWAGQTLATPLYLVRVEPLENGEKTQKKAGERRRAPAKRVQRGHRDISPRRFCRPAASGLQLLPCRSKNNVHRYARQAERAGLASLTWPREEKVPRRRDVHDTLVNELVDDQGGPAGSGDDDDDAERHAVLLTKLPLFAGLCDTLHRARYETSSKTEYESISRRLTSLGPTRVRRTVMPVHCPPLDNVSFHH</sequence>
<evidence type="ECO:0000256" key="1">
    <source>
        <dbReference type="SAM" id="MobiDB-lite"/>
    </source>
</evidence>
<protein>
    <submittedName>
        <fullName evidence="2">Uncharacterized protein</fullName>
    </submittedName>
</protein>
<evidence type="ECO:0000313" key="3">
    <source>
        <dbReference type="Proteomes" id="UP000250275"/>
    </source>
</evidence>